<evidence type="ECO:0000313" key="1">
    <source>
        <dbReference type="EMBL" id="JAD91044.1"/>
    </source>
</evidence>
<name>A0A0A9DR31_ARUDO</name>
<proteinExistence type="predicted"/>
<reference evidence="1" key="2">
    <citation type="journal article" date="2015" name="Data Brief">
        <title>Shoot transcriptome of the giant reed, Arundo donax.</title>
        <authorList>
            <person name="Barrero R.A."/>
            <person name="Guerrero F.D."/>
            <person name="Moolhuijzen P."/>
            <person name="Goolsby J.A."/>
            <person name="Tidwell J."/>
            <person name="Bellgard S.E."/>
            <person name="Bellgard M.I."/>
        </authorList>
    </citation>
    <scope>NUCLEOTIDE SEQUENCE</scope>
    <source>
        <tissue evidence="1">Shoot tissue taken approximately 20 cm above the soil surface</tissue>
    </source>
</reference>
<reference evidence="1" key="1">
    <citation type="submission" date="2014-09" db="EMBL/GenBank/DDBJ databases">
        <authorList>
            <person name="Magalhaes I.L.F."/>
            <person name="Oliveira U."/>
            <person name="Santos F.R."/>
            <person name="Vidigal T.H.D.A."/>
            <person name="Brescovit A.D."/>
            <person name="Santos A.J."/>
        </authorList>
    </citation>
    <scope>NUCLEOTIDE SEQUENCE</scope>
    <source>
        <tissue evidence="1">Shoot tissue taken approximately 20 cm above the soil surface</tissue>
    </source>
</reference>
<organism evidence="1">
    <name type="scientific">Arundo donax</name>
    <name type="common">Giant reed</name>
    <name type="synonym">Donax arundinaceus</name>
    <dbReference type="NCBI Taxonomy" id="35708"/>
    <lineage>
        <taxon>Eukaryota</taxon>
        <taxon>Viridiplantae</taxon>
        <taxon>Streptophyta</taxon>
        <taxon>Embryophyta</taxon>
        <taxon>Tracheophyta</taxon>
        <taxon>Spermatophyta</taxon>
        <taxon>Magnoliopsida</taxon>
        <taxon>Liliopsida</taxon>
        <taxon>Poales</taxon>
        <taxon>Poaceae</taxon>
        <taxon>PACMAD clade</taxon>
        <taxon>Arundinoideae</taxon>
        <taxon>Arundineae</taxon>
        <taxon>Arundo</taxon>
    </lineage>
</organism>
<protein>
    <submittedName>
        <fullName evidence="1">Uncharacterized protein</fullName>
    </submittedName>
</protein>
<accession>A0A0A9DR31</accession>
<dbReference type="EMBL" id="GBRH01206851">
    <property type="protein sequence ID" value="JAD91044.1"/>
    <property type="molecule type" value="Transcribed_RNA"/>
</dbReference>
<dbReference type="AlphaFoldDB" id="A0A0A9DR31"/>
<sequence>MKARLAISPDPRRTSYIETKNSYQTDVEIHPKSRDNHSLVLYKQPPINCSIPQTPIHEQQVIEGWSRTKNSIVYRETKRVCTLLFS</sequence>